<dbReference type="InterPro" id="IPR009343">
    <property type="entry name" value="DUF1002"/>
</dbReference>
<protein>
    <submittedName>
        <fullName evidence="1">DUF1002 domain-containing protein</fullName>
    </submittedName>
</protein>
<proteinExistence type="predicted"/>
<reference evidence="1 2" key="1">
    <citation type="journal article" date="2019" name="Nat. Med.">
        <title>A library of human gut bacterial isolates paired with longitudinal multiomics data enables mechanistic microbiome research.</title>
        <authorList>
            <person name="Poyet M."/>
            <person name="Groussin M."/>
            <person name="Gibbons S.M."/>
            <person name="Avila-Pacheco J."/>
            <person name="Jiang X."/>
            <person name="Kearney S.M."/>
            <person name="Perrotta A.R."/>
            <person name="Berdy B."/>
            <person name="Zhao S."/>
            <person name="Lieberman T.D."/>
            <person name="Swanson P.K."/>
            <person name="Smith M."/>
            <person name="Roesemann S."/>
            <person name="Alexander J.E."/>
            <person name="Rich S.A."/>
            <person name="Livny J."/>
            <person name="Vlamakis H."/>
            <person name="Clish C."/>
            <person name="Bullock K."/>
            <person name="Deik A."/>
            <person name="Scott J."/>
            <person name="Pierce K.A."/>
            <person name="Xavier R.J."/>
            <person name="Alm E.J."/>
        </authorList>
    </citation>
    <scope>NUCLEOTIDE SEQUENCE [LARGE SCALE GENOMIC DNA]</scope>
    <source>
        <strain evidence="1 2">BIOML-A1</strain>
    </source>
</reference>
<sequence length="328" mass="35624">MCREIHLFWIMNGGKMKGLKKYMAGILVAGMVLGSAAVPAPVYATEAEDAQEDNGDDVEITLDDKPYLALGADLTADQQHTVLSYMGIEAADFDKYDVVYVSNAEEHQYLDSYVPKKQIGTKALSSVLVSLADSGNGLKVSTYNINYCTAGMYKNALATAGVEDANVIVAGPFPLSGTAALVGTFEAYEKLTGKELDESVVDAAMDELVTTGDLEQSIDGDSNDVEAMIADLKGQIASGKIKTPEEMEQAIEKLADKYDLKLSDDDKQKLLGLMKKLQGLDLNWDSIKNQASAWASQLQNQLADKNIGQKIAAFFEKLFDMIRSLFQK</sequence>
<accession>A0A844KKI5</accession>
<dbReference type="Proteomes" id="UP000446657">
    <property type="component" value="Unassembled WGS sequence"/>
</dbReference>
<comment type="caution">
    <text evidence="1">The sequence shown here is derived from an EMBL/GenBank/DDBJ whole genome shotgun (WGS) entry which is preliminary data.</text>
</comment>
<organism evidence="1 2">
    <name type="scientific">Roseburia faecis</name>
    <dbReference type="NCBI Taxonomy" id="301302"/>
    <lineage>
        <taxon>Bacteria</taxon>
        <taxon>Bacillati</taxon>
        <taxon>Bacillota</taxon>
        <taxon>Clostridia</taxon>
        <taxon>Lachnospirales</taxon>
        <taxon>Lachnospiraceae</taxon>
        <taxon>Roseburia</taxon>
    </lineage>
</organism>
<gene>
    <name evidence="1" type="ORF">GMD30_03140</name>
</gene>
<dbReference type="AlphaFoldDB" id="A0A844KKI5"/>
<dbReference type="EMBL" id="WNAL01000004">
    <property type="protein sequence ID" value="MTR80721.1"/>
    <property type="molecule type" value="Genomic_DNA"/>
</dbReference>
<evidence type="ECO:0000313" key="2">
    <source>
        <dbReference type="Proteomes" id="UP000446657"/>
    </source>
</evidence>
<dbReference type="Pfam" id="PF06207">
    <property type="entry name" value="DUF1002"/>
    <property type="match status" value="1"/>
</dbReference>
<name>A0A844KKI5_9FIRM</name>
<evidence type="ECO:0000313" key="1">
    <source>
        <dbReference type="EMBL" id="MTR80721.1"/>
    </source>
</evidence>